<reference evidence="1" key="1">
    <citation type="submission" date="2021-03" db="EMBL/GenBank/DDBJ databases">
        <authorList>
            <consortium name="DOE Joint Genome Institute"/>
            <person name="Ahrendt S."/>
            <person name="Looney B.P."/>
            <person name="Miyauchi S."/>
            <person name="Morin E."/>
            <person name="Drula E."/>
            <person name="Courty P.E."/>
            <person name="Chicoki N."/>
            <person name="Fauchery L."/>
            <person name="Kohler A."/>
            <person name="Kuo A."/>
            <person name="Labutti K."/>
            <person name="Pangilinan J."/>
            <person name="Lipzen A."/>
            <person name="Riley R."/>
            <person name="Andreopoulos W."/>
            <person name="He G."/>
            <person name="Johnson J."/>
            <person name="Barry K.W."/>
            <person name="Grigoriev I.V."/>
            <person name="Nagy L."/>
            <person name="Hibbett D."/>
            <person name="Henrissat B."/>
            <person name="Matheny P.B."/>
            <person name="Labbe J."/>
            <person name="Martin F."/>
        </authorList>
    </citation>
    <scope>NUCLEOTIDE SEQUENCE</scope>
    <source>
        <strain evidence="1">HHB10654</strain>
    </source>
</reference>
<dbReference type="EMBL" id="MU277230">
    <property type="protein sequence ID" value="KAI0059003.1"/>
    <property type="molecule type" value="Genomic_DNA"/>
</dbReference>
<evidence type="ECO:0000313" key="2">
    <source>
        <dbReference type="Proteomes" id="UP000814140"/>
    </source>
</evidence>
<proteinExistence type="predicted"/>
<reference evidence="1" key="2">
    <citation type="journal article" date="2022" name="New Phytol.">
        <title>Evolutionary transition to the ectomycorrhizal habit in the genomes of a hyperdiverse lineage of mushroom-forming fungi.</title>
        <authorList>
            <person name="Looney B."/>
            <person name="Miyauchi S."/>
            <person name="Morin E."/>
            <person name="Drula E."/>
            <person name="Courty P.E."/>
            <person name="Kohler A."/>
            <person name="Kuo A."/>
            <person name="LaButti K."/>
            <person name="Pangilinan J."/>
            <person name="Lipzen A."/>
            <person name="Riley R."/>
            <person name="Andreopoulos W."/>
            <person name="He G."/>
            <person name="Johnson J."/>
            <person name="Nolan M."/>
            <person name="Tritt A."/>
            <person name="Barry K.W."/>
            <person name="Grigoriev I.V."/>
            <person name="Nagy L.G."/>
            <person name="Hibbett D."/>
            <person name="Henrissat B."/>
            <person name="Matheny P.B."/>
            <person name="Labbe J."/>
            <person name="Martin F.M."/>
        </authorList>
    </citation>
    <scope>NUCLEOTIDE SEQUENCE</scope>
    <source>
        <strain evidence="1">HHB10654</strain>
    </source>
</reference>
<gene>
    <name evidence="1" type="ORF">BV25DRAFT_1840655</name>
</gene>
<organism evidence="1 2">
    <name type="scientific">Artomyces pyxidatus</name>
    <dbReference type="NCBI Taxonomy" id="48021"/>
    <lineage>
        <taxon>Eukaryota</taxon>
        <taxon>Fungi</taxon>
        <taxon>Dikarya</taxon>
        <taxon>Basidiomycota</taxon>
        <taxon>Agaricomycotina</taxon>
        <taxon>Agaricomycetes</taxon>
        <taxon>Russulales</taxon>
        <taxon>Auriscalpiaceae</taxon>
        <taxon>Artomyces</taxon>
    </lineage>
</organism>
<keyword evidence="2" id="KW-1185">Reference proteome</keyword>
<comment type="caution">
    <text evidence="1">The sequence shown here is derived from an EMBL/GenBank/DDBJ whole genome shotgun (WGS) entry which is preliminary data.</text>
</comment>
<sequence length="549" mass="61157">MNDFRMSSLTENGQVTRRAYDPERSSDGRDRSRTTRGSGITLVPPRIVSGGRTPTVTSPLAAPEWHPVPARLAQDLRPTTVATRQWPMRTQGVLLTEEVVATANAAIGVACYSKHWPDLARDGKSALETCTRGLTGKKYTGNEYCAGVDGGSRVSPTAESWASKHAPRSHPSSVTRRTRSQLSLQKERHERWRRGRRWHDDDDGVWRTGAHPERWRLRVDSDEREAAHEHIAERGGDDGAERGRVAVRSGRDEGKEEVISVEEGLQKNRGRAGGRGVPIGELFPYQEIAYISNKYICYNFAAVRPSYTRIPGRQTTRKIDFETPASPRESRLTNQSRRVARRASLFRPSHPPPPSARCSLLRTLCYAISAGLQASLSAGVKLKLSGSPDALRVALPASQRPVRLFVAQRLLTSAAVSAHSLYTTVPPHIDKSKSSIPRNVPLQPSVQVAFSFDGHDAFRISQSLSFAQDPGLHASTMSACLAGYFWGFISVMHTDDISDTPRRRQRFVWDTRRQREEYELDRLSPRRRVSVAREFQDSVPSLQHACSAA</sequence>
<dbReference type="Proteomes" id="UP000814140">
    <property type="component" value="Unassembled WGS sequence"/>
</dbReference>
<accession>A0ACB8ST04</accession>
<name>A0ACB8ST04_9AGAM</name>
<protein>
    <submittedName>
        <fullName evidence="1">Uncharacterized protein</fullName>
    </submittedName>
</protein>
<evidence type="ECO:0000313" key="1">
    <source>
        <dbReference type="EMBL" id="KAI0059003.1"/>
    </source>
</evidence>